<dbReference type="InterPro" id="IPR022998">
    <property type="entry name" value="ThiamineP_synth_TenI"/>
</dbReference>
<comment type="catalytic activity">
    <reaction evidence="7 9 10">
        <text>2-(2-carboxy-4-methylthiazol-5-yl)ethyl phosphate + 4-amino-2-methyl-5-(diphosphooxymethyl)pyrimidine + 2 H(+) = thiamine phosphate + CO2 + diphosphate</text>
        <dbReference type="Rhea" id="RHEA:47848"/>
        <dbReference type="ChEBI" id="CHEBI:15378"/>
        <dbReference type="ChEBI" id="CHEBI:16526"/>
        <dbReference type="ChEBI" id="CHEBI:33019"/>
        <dbReference type="ChEBI" id="CHEBI:37575"/>
        <dbReference type="ChEBI" id="CHEBI:57841"/>
        <dbReference type="ChEBI" id="CHEBI:62890"/>
        <dbReference type="EC" id="2.5.1.3"/>
    </reaction>
</comment>
<evidence type="ECO:0000256" key="7">
    <source>
        <dbReference type="ARBA" id="ARBA00047851"/>
    </source>
</evidence>
<feature type="binding site" evidence="9">
    <location>
        <begin position="40"/>
        <end position="44"/>
    </location>
    <ligand>
        <name>4-amino-2-methyl-5-(diphosphooxymethyl)pyrimidine</name>
        <dbReference type="ChEBI" id="CHEBI:57841"/>
    </ligand>
</feature>
<protein>
    <recommendedName>
        <fullName evidence="9">Thiamine-phosphate synthase</fullName>
        <shortName evidence="9">TP synthase</shortName>
        <shortName evidence="9">TPS</shortName>
        <ecNumber evidence="9">2.5.1.3</ecNumber>
    </recommendedName>
    <alternativeName>
        <fullName evidence="9">Thiamine-phosphate pyrophosphorylase</fullName>
        <shortName evidence="9">TMP pyrophosphorylase</shortName>
        <shortName evidence="9">TMP-PPase</shortName>
    </alternativeName>
</protein>
<dbReference type="InterPro" id="IPR013785">
    <property type="entry name" value="Aldolase_TIM"/>
</dbReference>
<keyword evidence="5 9" id="KW-0784">Thiamine biosynthesis</keyword>
<keyword evidence="3 9" id="KW-0479">Metal-binding</keyword>
<evidence type="ECO:0000256" key="5">
    <source>
        <dbReference type="ARBA" id="ARBA00022977"/>
    </source>
</evidence>
<dbReference type="NCBIfam" id="TIGR00693">
    <property type="entry name" value="thiE"/>
    <property type="match status" value="1"/>
</dbReference>
<keyword evidence="4 9" id="KW-0460">Magnesium</keyword>
<feature type="binding site" evidence="9">
    <location>
        <begin position="139"/>
        <end position="141"/>
    </location>
    <ligand>
        <name>2-[(2R,5Z)-2-carboxy-4-methylthiazol-5(2H)-ylidene]ethyl phosphate</name>
        <dbReference type="ChEBI" id="CHEBI:62899"/>
    </ligand>
</feature>
<dbReference type="InterPro" id="IPR036206">
    <property type="entry name" value="ThiamineP_synth_sf"/>
</dbReference>
<evidence type="ECO:0000256" key="4">
    <source>
        <dbReference type="ARBA" id="ARBA00022842"/>
    </source>
</evidence>
<feature type="binding site" evidence="9">
    <location>
        <position position="76"/>
    </location>
    <ligand>
        <name>Mg(2+)</name>
        <dbReference type="ChEBI" id="CHEBI:18420"/>
    </ligand>
</feature>
<dbReference type="CDD" id="cd00564">
    <property type="entry name" value="TMP_TenI"/>
    <property type="match status" value="1"/>
</dbReference>
<sequence length="207" mass="22765">MSWNVNQLLRKYLIMGSQNCPRDPEDILLEAIEGGITAFQFREKGDGALTGEQKIKLGLKLRQICREHSIPFFINDDSELIEELDADGIHVGQDDIPADLLRRQYPDKIIGLSVSSDAELEQSDLSAVDYVGAGPVFFTWTKDDVKPVVGVEWIEKLRARYPDLPIVGIGGINSDNAREVIEAGAQGVAVISAVTNSTAIKETIKDL</sequence>
<reference evidence="13 14" key="1">
    <citation type="submission" date="2018-02" db="EMBL/GenBank/DDBJ databases">
        <title>Jeotgalibacillus proteolyticum sp. nov. a protease producing bacterium isolated from ocean sediments of Laizhou Bay.</title>
        <authorList>
            <person name="Li Y."/>
        </authorList>
    </citation>
    <scope>NUCLEOTIDE SEQUENCE [LARGE SCALE GENOMIC DNA]</scope>
    <source>
        <strain evidence="13 14">22-7</strain>
    </source>
</reference>
<comment type="catalytic activity">
    <reaction evidence="6 9 10">
        <text>4-methyl-5-(2-phosphooxyethyl)-thiazole + 4-amino-2-methyl-5-(diphosphooxymethyl)pyrimidine + H(+) = thiamine phosphate + diphosphate</text>
        <dbReference type="Rhea" id="RHEA:22328"/>
        <dbReference type="ChEBI" id="CHEBI:15378"/>
        <dbReference type="ChEBI" id="CHEBI:33019"/>
        <dbReference type="ChEBI" id="CHEBI:37575"/>
        <dbReference type="ChEBI" id="CHEBI:57841"/>
        <dbReference type="ChEBI" id="CHEBI:58296"/>
        <dbReference type="EC" id="2.5.1.3"/>
    </reaction>
</comment>
<accession>A0A2S5G8D8</accession>
<comment type="caution">
    <text evidence="13">The sequence shown here is derived from an EMBL/GenBank/DDBJ whole genome shotgun (WGS) entry which is preliminary data.</text>
</comment>
<comment type="catalytic activity">
    <reaction evidence="8 9 10">
        <text>2-[(2R,5Z)-2-carboxy-4-methylthiazol-5(2H)-ylidene]ethyl phosphate + 4-amino-2-methyl-5-(diphosphooxymethyl)pyrimidine + 2 H(+) = thiamine phosphate + CO2 + diphosphate</text>
        <dbReference type="Rhea" id="RHEA:47844"/>
        <dbReference type="ChEBI" id="CHEBI:15378"/>
        <dbReference type="ChEBI" id="CHEBI:16526"/>
        <dbReference type="ChEBI" id="CHEBI:33019"/>
        <dbReference type="ChEBI" id="CHEBI:37575"/>
        <dbReference type="ChEBI" id="CHEBI:57841"/>
        <dbReference type="ChEBI" id="CHEBI:62899"/>
        <dbReference type="EC" id="2.5.1.3"/>
    </reaction>
</comment>
<evidence type="ECO:0000256" key="11">
    <source>
        <dbReference type="RuleBase" id="RU004253"/>
    </source>
</evidence>
<dbReference type="UniPathway" id="UPA00060">
    <property type="reaction ID" value="UER00141"/>
</dbReference>
<dbReference type="RefSeq" id="WP_104058988.1">
    <property type="nucleotide sequence ID" value="NZ_PREZ01000006.1"/>
</dbReference>
<dbReference type="Pfam" id="PF02581">
    <property type="entry name" value="TMP-TENI"/>
    <property type="match status" value="1"/>
</dbReference>
<name>A0A2S5G8D8_9BACL</name>
<feature type="binding site" evidence="9">
    <location>
        <begin position="191"/>
        <end position="192"/>
    </location>
    <ligand>
        <name>2-[(2R,5Z)-2-carboxy-4-methylthiazol-5(2H)-ylidene]ethyl phosphate</name>
        <dbReference type="ChEBI" id="CHEBI:62899"/>
    </ligand>
</feature>
<dbReference type="EMBL" id="PREZ01000006">
    <property type="protein sequence ID" value="PPA69250.1"/>
    <property type="molecule type" value="Genomic_DNA"/>
</dbReference>
<feature type="binding site" evidence="9">
    <location>
        <position position="171"/>
    </location>
    <ligand>
        <name>2-[(2R,5Z)-2-carboxy-4-methylthiazol-5(2H)-ylidene]ethyl phosphate</name>
        <dbReference type="ChEBI" id="CHEBI:62899"/>
    </ligand>
</feature>
<evidence type="ECO:0000256" key="3">
    <source>
        <dbReference type="ARBA" id="ARBA00022723"/>
    </source>
</evidence>
<evidence type="ECO:0000256" key="8">
    <source>
        <dbReference type="ARBA" id="ARBA00047883"/>
    </source>
</evidence>
<feature type="domain" description="Thiamine phosphate synthase/TenI" evidence="12">
    <location>
        <begin position="12"/>
        <end position="194"/>
    </location>
</feature>
<evidence type="ECO:0000256" key="6">
    <source>
        <dbReference type="ARBA" id="ARBA00047334"/>
    </source>
</evidence>
<keyword evidence="14" id="KW-1185">Reference proteome</keyword>
<dbReference type="OrthoDB" id="9812206at2"/>
<evidence type="ECO:0000313" key="13">
    <source>
        <dbReference type="EMBL" id="PPA69250.1"/>
    </source>
</evidence>
<dbReference type="GO" id="GO:0000287">
    <property type="term" value="F:magnesium ion binding"/>
    <property type="evidence" value="ECO:0007669"/>
    <property type="project" value="UniProtKB-UniRule"/>
</dbReference>
<feature type="binding site" evidence="9">
    <location>
        <position position="95"/>
    </location>
    <ligand>
        <name>Mg(2+)</name>
        <dbReference type="ChEBI" id="CHEBI:18420"/>
    </ligand>
</feature>
<feature type="binding site" evidence="9">
    <location>
        <position position="142"/>
    </location>
    <ligand>
        <name>4-amino-2-methyl-5-(diphosphooxymethyl)pyrimidine</name>
        <dbReference type="ChEBI" id="CHEBI:57841"/>
    </ligand>
</feature>
<dbReference type="EC" id="2.5.1.3" evidence="9"/>
<comment type="function">
    <text evidence="9">Condenses 4-methyl-5-(beta-hydroxyethyl)thiazole monophosphate (THZ-P) and 2-methyl-4-amino-5-hydroxymethyl pyrimidine pyrophosphate (HMP-PP) to form thiamine monophosphate (TMP).</text>
</comment>
<keyword evidence="2 9" id="KW-0808">Transferase</keyword>
<dbReference type="Proteomes" id="UP000239047">
    <property type="component" value="Unassembled WGS sequence"/>
</dbReference>
<dbReference type="PANTHER" id="PTHR20857">
    <property type="entry name" value="THIAMINE-PHOSPHATE PYROPHOSPHORYLASE"/>
    <property type="match status" value="1"/>
</dbReference>
<feature type="binding site" evidence="9">
    <location>
        <position position="113"/>
    </location>
    <ligand>
        <name>4-amino-2-methyl-5-(diphosphooxymethyl)pyrimidine</name>
        <dbReference type="ChEBI" id="CHEBI:57841"/>
    </ligand>
</feature>
<comment type="pathway">
    <text evidence="1 9 11">Cofactor biosynthesis; thiamine diphosphate biosynthesis; thiamine phosphate from 4-amino-2-methyl-5-diphosphomethylpyrimidine and 4-methyl-5-(2-phosphoethyl)-thiazole: step 1/1.</text>
</comment>
<proteinExistence type="inferred from homology"/>
<gene>
    <name evidence="9" type="primary">thiE</name>
    <name evidence="13" type="ORF">C4B60_15710</name>
</gene>
<dbReference type="GO" id="GO:0004789">
    <property type="term" value="F:thiamine-phosphate diphosphorylase activity"/>
    <property type="evidence" value="ECO:0007669"/>
    <property type="project" value="UniProtKB-UniRule"/>
</dbReference>
<dbReference type="HAMAP" id="MF_00097">
    <property type="entry name" value="TMP_synthase"/>
    <property type="match status" value="1"/>
</dbReference>
<evidence type="ECO:0000256" key="1">
    <source>
        <dbReference type="ARBA" id="ARBA00005165"/>
    </source>
</evidence>
<organism evidence="13 14">
    <name type="scientific">Jeotgalibacillus proteolyticus</name>
    <dbReference type="NCBI Taxonomy" id="2082395"/>
    <lineage>
        <taxon>Bacteria</taxon>
        <taxon>Bacillati</taxon>
        <taxon>Bacillota</taxon>
        <taxon>Bacilli</taxon>
        <taxon>Bacillales</taxon>
        <taxon>Caryophanaceae</taxon>
        <taxon>Jeotgalibacillus</taxon>
    </lineage>
</organism>
<evidence type="ECO:0000256" key="9">
    <source>
        <dbReference type="HAMAP-Rule" id="MF_00097"/>
    </source>
</evidence>
<dbReference type="AlphaFoldDB" id="A0A2S5G8D8"/>
<dbReference type="GO" id="GO:0009228">
    <property type="term" value="P:thiamine biosynthetic process"/>
    <property type="evidence" value="ECO:0007669"/>
    <property type="project" value="UniProtKB-KW"/>
</dbReference>
<feature type="binding site" evidence="9">
    <location>
        <position position="75"/>
    </location>
    <ligand>
        <name>4-amino-2-methyl-5-(diphosphooxymethyl)pyrimidine</name>
        <dbReference type="ChEBI" id="CHEBI:57841"/>
    </ligand>
</feature>
<evidence type="ECO:0000256" key="10">
    <source>
        <dbReference type="RuleBase" id="RU003826"/>
    </source>
</evidence>
<dbReference type="Gene3D" id="3.20.20.70">
    <property type="entry name" value="Aldolase class I"/>
    <property type="match status" value="1"/>
</dbReference>
<dbReference type="GO" id="GO:0009229">
    <property type="term" value="P:thiamine diphosphate biosynthetic process"/>
    <property type="evidence" value="ECO:0007669"/>
    <property type="project" value="UniProtKB-UniRule"/>
</dbReference>
<dbReference type="InterPro" id="IPR034291">
    <property type="entry name" value="TMP_synthase"/>
</dbReference>
<comment type="similarity">
    <text evidence="9 10">Belongs to the thiamine-phosphate synthase family.</text>
</comment>
<evidence type="ECO:0000313" key="14">
    <source>
        <dbReference type="Proteomes" id="UP000239047"/>
    </source>
</evidence>
<evidence type="ECO:0000259" key="12">
    <source>
        <dbReference type="Pfam" id="PF02581"/>
    </source>
</evidence>
<dbReference type="PANTHER" id="PTHR20857:SF15">
    <property type="entry name" value="THIAMINE-PHOSPHATE SYNTHASE"/>
    <property type="match status" value="1"/>
</dbReference>
<dbReference type="SUPFAM" id="SSF51391">
    <property type="entry name" value="Thiamin phosphate synthase"/>
    <property type="match status" value="1"/>
</dbReference>
<dbReference type="FunFam" id="3.20.20.70:FF:000096">
    <property type="entry name" value="Thiamine-phosphate synthase"/>
    <property type="match status" value="1"/>
</dbReference>
<comment type="cofactor">
    <cofactor evidence="9">
        <name>Mg(2+)</name>
        <dbReference type="ChEBI" id="CHEBI:18420"/>
    </cofactor>
    <text evidence="9">Binds 1 Mg(2+) ion per subunit.</text>
</comment>
<dbReference type="GO" id="GO:0005737">
    <property type="term" value="C:cytoplasm"/>
    <property type="evidence" value="ECO:0007669"/>
    <property type="project" value="TreeGrafter"/>
</dbReference>
<evidence type="ECO:0000256" key="2">
    <source>
        <dbReference type="ARBA" id="ARBA00022679"/>
    </source>
</evidence>